<dbReference type="InterPro" id="IPR045403">
    <property type="entry name" value="HTH_59_Firmicutes_type"/>
</dbReference>
<dbReference type="AlphaFoldDB" id="A0A0E2H2U8"/>
<protein>
    <recommendedName>
        <fullName evidence="1">Helix-turn-helix domain-containing protein</fullName>
    </recommendedName>
</protein>
<dbReference type="PATRIC" id="fig|999408.3.peg.5717"/>
<sequence length="59" mass="6779">MDYMTLKEASEKWGISTRQINYYCTENRIPGAVKMAGVWLLPKEAGKPVDRRYKVLGKS</sequence>
<proteinExistence type="predicted"/>
<feature type="domain" description="Helix-turn-helix" evidence="1">
    <location>
        <begin position="2"/>
        <end position="40"/>
    </location>
</feature>
<evidence type="ECO:0000259" key="1">
    <source>
        <dbReference type="Pfam" id="PF20038"/>
    </source>
</evidence>
<dbReference type="Pfam" id="PF20038">
    <property type="entry name" value="HTH_59"/>
    <property type="match status" value="1"/>
</dbReference>
<reference evidence="2 3" key="1">
    <citation type="submission" date="2013-01" db="EMBL/GenBank/DDBJ databases">
        <title>The Genome Sequence of Clostridium clostridioforme 90A8.</title>
        <authorList>
            <consortium name="The Broad Institute Genome Sequencing Platform"/>
            <person name="Earl A."/>
            <person name="Ward D."/>
            <person name="Feldgarden M."/>
            <person name="Gevers D."/>
            <person name="Courvalin P."/>
            <person name="Lambert T."/>
            <person name="Walker B."/>
            <person name="Young S.K."/>
            <person name="Zeng Q."/>
            <person name="Gargeya S."/>
            <person name="Fitzgerald M."/>
            <person name="Haas B."/>
            <person name="Abouelleil A."/>
            <person name="Alvarado L."/>
            <person name="Arachchi H.M."/>
            <person name="Berlin A.M."/>
            <person name="Chapman S.B."/>
            <person name="Dewar J."/>
            <person name="Goldberg J."/>
            <person name="Griggs A."/>
            <person name="Gujja S."/>
            <person name="Hansen M."/>
            <person name="Howarth C."/>
            <person name="Imamovic A."/>
            <person name="Larimer J."/>
            <person name="McCowan C."/>
            <person name="Murphy C."/>
            <person name="Neiman D."/>
            <person name="Pearson M."/>
            <person name="Priest M."/>
            <person name="Roberts A."/>
            <person name="Saif S."/>
            <person name="Shea T."/>
            <person name="Sisk P."/>
            <person name="Sykes S."/>
            <person name="Wortman J."/>
            <person name="Nusbaum C."/>
            <person name="Birren B."/>
        </authorList>
    </citation>
    <scope>NUCLEOTIDE SEQUENCE [LARGE SCALE GENOMIC DNA]</scope>
    <source>
        <strain evidence="2 3">90A8</strain>
    </source>
</reference>
<dbReference type="RefSeq" id="WP_002594738.1">
    <property type="nucleotide sequence ID" value="NZ_KB850994.1"/>
</dbReference>
<dbReference type="HOGENOM" id="CLU_178120_1_0_9"/>
<evidence type="ECO:0000313" key="3">
    <source>
        <dbReference type="Proteomes" id="UP000013085"/>
    </source>
</evidence>
<organism evidence="2 3">
    <name type="scientific">[Clostridium] clostridioforme 90A8</name>
    <dbReference type="NCBI Taxonomy" id="999408"/>
    <lineage>
        <taxon>Bacteria</taxon>
        <taxon>Bacillati</taxon>
        <taxon>Bacillota</taxon>
        <taxon>Clostridia</taxon>
        <taxon>Lachnospirales</taxon>
        <taxon>Lachnospiraceae</taxon>
        <taxon>Enterocloster</taxon>
    </lineage>
</organism>
<dbReference type="InterPro" id="IPR009061">
    <property type="entry name" value="DNA-bd_dom_put_sf"/>
</dbReference>
<accession>A0A0E2H2U8</accession>
<dbReference type="GeneID" id="303259585"/>
<gene>
    <name evidence="2" type="ORF">HMPREF1090_05325</name>
</gene>
<dbReference type="Proteomes" id="UP000013085">
    <property type="component" value="Unassembled WGS sequence"/>
</dbReference>
<evidence type="ECO:0000313" key="2">
    <source>
        <dbReference type="EMBL" id="ENZ07172.1"/>
    </source>
</evidence>
<name>A0A0E2H2U8_9FIRM</name>
<dbReference type="EMBL" id="AGYR01000069">
    <property type="protein sequence ID" value="ENZ07172.1"/>
    <property type="molecule type" value="Genomic_DNA"/>
</dbReference>
<comment type="caution">
    <text evidence="2">The sequence shown here is derived from an EMBL/GenBank/DDBJ whole genome shotgun (WGS) entry which is preliminary data.</text>
</comment>
<dbReference type="SUPFAM" id="SSF46955">
    <property type="entry name" value="Putative DNA-binding domain"/>
    <property type="match status" value="1"/>
</dbReference>